<dbReference type="InterPro" id="IPR037730">
    <property type="entry name" value="IMP2"/>
</dbReference>
<evidence type="ECO:0000256" key="5">
    <source>
        <dbReference type="ARBA" id="ARBA00022692"/>
    </source>
</evidence>
<dbReference type="STRING" id="945553.A0A0D2N0L3"/>
<dbReference type="OMA" id="WIPVIAW"/>
<keyword evidence="9" id="KW-0496">Mitochondrion</keyword>
<feature type="active site" evidence="11">
    <location>
        <position position="87"/>
    </location>
</feature>
<gene>
    <name evidence="14" type="ORF">HYPSUDRAFT_125748</name>
</gene>
<evidence type="ECO:0000256" key="8">
    <source>
        <dbReference type="ARBA" id="ARBA00022989"/>
    </source>
</evidence>
<organism evidence="14 15">
    <name type="scientific">Hypholoma sublateritium (strain FD-334 SS-4)</name>
    <dbReference type="NCBI Taxonomy" id="945553"/>
    <lineage>
        <taxon>Eukaryota</taxon>
        <taxon>Fungi</taxon>
        <taxon>Dikarya</taxon>
        <taxon>Basidiomycota</taxon>
        <taxon>Agaricomycotina</taxon>
        <taxon>Agaricomycetes</taxon>
        <taxon>Agaricomycetidae</taxon>
        <taxon>Agaricales</taxon>
        <taxon>Agaricineae</taxon>
        <taxon>Strophariaceae</taxon>
        <taxon>Hypholoma</taxon>
    </lineage>
</organism>
<evidence type="ECO:0000256" key="11">
    <source>
        <dbReference type="PIRSR" id="PIRSR600223-1"/>
    </source>
</evidence>
<name>A0A0D2N0L3_HYPSF</name>
<protein>
    <recommendedName>
        <fullName evidence="3">Mitochondrial inner membrane protease subunit 2</fullName>
    </recommendedName>
</protein>
<evidence type="ECO:0000313" key="14">
    <source>
        <dbReference type="EMBL" id="KJA29938.1"/>
    </source>
</evidence>
<dbReference type="PRINTS" id="PR00727">
    <property type="entry name" value="LEADERPTASE"/>
</dbReference>
<dbReference type="GO" id="GO:0042720">
    <property type="term" value="C:mitochondrial inner membrane peptidase complex"/>
    <property type="evidence" value="ECO:0007669"/>
    <property type="project" value="InterPro"/>
</dbReference>
<dbReference type="InterPro" id="IPR019533">
    <property type="entry name" value="Peptidase_S26"/>
</dbReference>
<keyword evidence="5 12" id="KW-0812">Transmembrane</keyword>
<keyword evidence="8 12" id="KW-1133">Transmembrane helix</keyword>
<evidence type="ECO:0000256" key="9">
    <source>
        <dbReference type="ARBA" id="ARBA00023128"/>
    </source>
</evidence>
<keyword evidence="10 12" id="KW-0472">Membrane</keyword>
<keyword evidence="7" id="KW-0378">Hydrolase</keyword>
<evidence type="ECO:0000256" key="6">
    <source>
        <dbReference type="ARBA" id="ARBA00022792"/>
    </source>
</evidence>
<feature type="active site" evidence="11">
    <location>
        <position position="39"/>
    </location>
</feature>
<keyword evidence="4" id="KW-0645">Protease</keyword>
<dbReference type="SUPFAM" id="SSF51306">
    <property type="entry name" value="LexA/Signal peptidase"/>
    <property type="match status" value="1"/>
</dbReference>
<dbReference type="InterPro" id="IPR036286">
    <property type="entry name" value="LexA/Signal_pep-like_sf"/>
</dbReference>
<dbReference type="GO" id="GO:0006465">
    <property type="term" value="P:signal peptide processing"/>
    <property type="evidence" value="ECO:0007669"/>
    <property type="project" value="InterPro"/>
</dbReference>
<evidence type="ECO:0000256" key="1">
    <source>
        <dbReference type="ARBA" id="ARBA00004434"/>
    </source>
</evidence>
<keyword evidence="6" id="KW-0999">Mitochondrion inner membrane</keyword>
<comment type="subcellular location">
    <subcellularLocation>
        <location evidence="1">Mitochondrion inner membrane</location>
        <topology evidence="1">Single-pass membrane protein</topology>
    </subcellularLocation>
</comment>
<evidence type="ECO:0000256" key="7">
    <source>
        <dbReference type="ARBA" id="ARBA00022801"/>
    </source>
</evidence>
<dbReference type="EMBL" id="KN817518">
    <property type="protein sequence ID" value="KJA29938.1"/>
    <property type="molecule type" value="Genomic_DNA"/>
</dbReference>
<accession>A0A0D2N0L3</accession>
<dbReference type="Gene3D" id="2.10.109.10">
    <property type="entry name" value="Umud Fragment, subunit A"/>
    <property type="match status" value="1"/>
</dbReference>
<proteinExistence type="inferred from homology"/>
<sequence>MWTFRAIRASRLWPFVYWLPTGIVVVSHWFEVKTITGRSMQPTLNPNSSLWRDVALFRRDVDADATYHRNDIVTLRSPEDPKRLLIKRILAKEGDTVKTLPPYPDPEVVIPKGHVWVEGDEHFWSDDSNRFGPVSECLVESKLVMILWPLDRFGPIKNISRWDKKSAQDTPIQSQEERRSSRVIIQPSNLRNMGN</sequence>
<evidence type="ECO:0000313" key="15">
    <source>
        <dbReference type="Proteomes" id="UP000054270"/>
    </source>
</evidence>
<evidence type="ECO:0000256" key="3">
    <source>
        <dbReference type="ARBA" id="ARBA00013650"/>
    </source>
</evidence>
<evidence type="ECO:0000256" key="4">
    <source>
        <dbReference type="ARBA" id="ARBA00022670"/>
    </source>
</evidence>
<evidence type="ECO:0000256" key="12">
    <source>
        <dbReference type="SAM" id="Phobius"/>
    </source>
</evidence>
<evidence type="ECO:0000256" key="2">
    <source>
        <dbReference type="ARBA" id="ARBA00007066"/>
    </source>
</evidence>
<feature type="domain" description="Peptidase S26" evidence="13">
    <location>
        <begin position="19"/>
        <end position="98"/>
    </location>
</feature>
<keyword evidence="15" id="KW-1185">Reference proteome</keyword>
<comment type="similarity">
    <text evidence="2">Belongs to the peptidase S26 family. IMP2 subfamily.</text>
</comment>
<evidence type="ECO:0000259" key="13">
    <source>
        <dbReference type="Pfam" id="PF10502"/>
    </source>
</evidence>
<evidence type="ECO:0000256" key="10">
    <source>
        <dbReference type="ARBA" id="ARBA00023136"/>
    </source>
</evidence>
<dbReference type="GO" id="GO:0006627">
    <property type="term" value="P:protein processing involved in protein targeting to mitochondrion"/>
    <property type="evidence" value="ECO:0007669"/>
    <property type="project" value="InterPro"/>
</dbReference>
<feature type="transmembrane region" description="Helical" evidence="12">
    <location>
        <begin position="12"/>
        <end position="30"/>
    </location>
</feature>
<dbReference type="Proteomes" id="UP000054270">
    <property type="component" value="Unassembled WGS sequence"/>
</dbReference>
<dbReference type="InterPro" id="IPR000223">
    <property type="entry name" value="Pept_S26A_signal_pept_1"/>
</dbReference>
<dbReference type="OrthoDB" id="308440at2759"/>
<dbReference type="CDD" id="cd06530">
    <property type="entry name" value="S26_SPase_I"/>
    <property type="match status" value="1"/>
</dbReference>
<dbReference type="AlphaFoldDB" id="A0A0D2N0L3"/>
<reference evidence="15" key="1">
    <citation type="submission" date="2014-04" db="EMBL/GenBank/DDBJ databases">
        <title>Evolutionary Origins and Diversification of the Mycorrhizal Mutualists.</title>
        <authorList>
            <consortium name="DOE Joint Genome Institute"/>
            <consortium name="Mycorrhizal Genomics Consortium"/>
            <person name="Kohler A."/>
            <person name="Kuo A."/>
            <person name="Nagy L.G."/>
            <person name="Floudas D."/>
            <person name="Copeland A."/>
            <person name="Barry K.W."/>
            <person name="Cichocki N."/>
            <person name="Veneault-Fourrey C."/>
            <person name="LaButti K."/>
            <person name="Lindquist E.A."/>
            <person name="Lipzen A."/>
            <person name="Lundell T."/>
            <person name="Morin E."/>
            <person name="Murat C."/>
            <person name="Riley R."/>
            <person name="Ohm R."/>
            <person name="Sun H."/>
            <person name="Tunlid A."/>
            <person name="Henrissat B."/>
            <person name="Grigoriev I.V."/>
            <person name="Hibbett D.S."/>
            <person name="Martin F."/>
        </authorList>
    </citation>
    <scope>NUCLEOTIDE SEQUENCE [LARGE SCALE GENOMIC DNA]</scope>
    <source>
        <strain evidence="15">FD-334 SS-4</strain>
    </source>
</reference>
<dbReference type="GO" id="GO:0004252">
    <property type="term" value="F:serine-type endopeptidase activity"/>
    <property type="evidence" value="ECO:0007669"/>
    <property type="project" value="InterPro"/>
</dbReference>
<dbReference type="Pfam" id="PF10502">
    <property type="entry name" value="Peptidase_S26"/>
    <property type="match status" value="1"/>
</dbReference>
<dbReference type="PANTHER" id="PTHR46041:SF2">
    <property type="entry name" value="MITOCHONDRIAL INNER MEMBRANE PROTEASE SUBUNIT 2"/>
    <property type="match status" value="1"/>
</dbReference>
<dbReference type="PANTHER" id="PTHR46041">
    <property type="entry name" value="MITOCHONDRIAL INNER MEMBRANE PROTEASE SUBUNIT 2"/>
    <property type="match status" value="1"/>
</dbReference>